<comment type="caution">
    <text evidence="2">The sequence shown here is derived from an EMBL/GenBank/DDBJ whole genome shotgun (WGS) entry which is preliminary data.</text>
</comment>
<name>A0ABW9VYC1_9BURK</name>
<dbReference type="Proteomes" id="UP000642144">
    <property type="component" value="Unassembled WGS sequence"/>
</dbReference>
<keyword evidence="1" id="KW-0812">Transmembrane</keyword>
<gene>
    <name evidence="2" type="ORF">GTP69_09515</name>
</gene>
<feature type="transmembrane region" description="Helical" evidence="1">
    <location>
        <begin position="30"/>
        <end position="48"/>
    </location>
</feature>
<keyword evidence="1" id="KW-1133">Transmembrane helix</keyword>
<accession>A0ABW9VYC1</accession>
<evidence type="ECO:0000313" key="3">
    <source>
        <dbReference type="Proteomes" id="UP000642144"/>
    </source>
</evidence>
<dbReference type="RefSeq" id="WP_161054646.1">
    <property type="nucleotide sequence ID" value="NZ_WWCT01000005.1"/>
</dbReference>
<protein>
    <submittedName>
        <fullName evidence="2">Uncharacterized protein</fullName>
    </submittedName>
</protein>
<sequence length="66" mass="7427">MKDSLLLLLTGIVCAAGAWLFFRYFGQEAFGILMLVSLIGAIADNARLRRRLREMGAKPEGKRTWL</sequence>
<keyword evidence="1" id="KW-0472">Membrane</keyword>
<proteinExistence type="predicted"/>
<organism evidence="2 3">
    <name type="scientific">Duganella levis</name>
    <dbReference type="NCBI Taxonomy" id="2692169"/>
    <lineage>
        <taxon>Bacteria</taxon>
        <taxon>Pseudomonadati</taxon>
        <taxon>Pseudomonadota</taxon>
        <taxon>Betaproteobacteria</taxon>
        <taxon>Burkholderiales</taxon>
        <taxon>Oxalobacteraceae</taxon>
        <taxon>Telluria group</taxon>
        <taxon>Duganella</taxon>
    </lineage>
</organism>
<reference evidence="2 3" key="1">
    <citation type="submission" date="2019-12" db="EMBL/GenBank/DDBJ databases">
        <title>Novel species isolated from a subtropical stream in China.</title>
        <authorList>
            <person name="Lu H."/>
        </authorList>
    </citation>
    <scope>NUCLEOTIDE SEQUENCE [LARGE SCALE GENOMIC DNA]</scope>
    <source>
        <strain evidence="2 3">CY42W</strain>
    </source>
</reference>
<evidence type="ECO:0000256" key="1">
    <source>
        <dbReference type="SAM" id="Phobius"/>
    </source>
</evidence>
<dbReference type="EMBL" id="WWCT01000005">
    <property type="protein sequence ID" value="MYN26643.1"/>
    <property type="molecule type" value="Genomic_DNA"/>
</dbReference>
<evidence type="ECO:0000313" key="2">
    <source>
        <dbReference type="EMBL" id="MYN26643.1"/>
    </source>
</evidence>
<keyword evidence="3" id="KW-1185">Reference proteome</keyword>